<dbReference type="SUPFAM" id="SSF46689">
    <property type="entry name" value="Homeodomain-like"/>
    <property type="match status" value="1"/>
</dbReference>
<keyword evidence="6" id="KW-0539">Nucleus</keyword>
<dbReference type="PANTHER" id="PTHR31499:SF2">
    <property type="entry name" value="MYB-RELATED PROTEIN 2"/>
    <property type="match status" value="1"/>
</dbReference>
<evidence type="ECO:0000313" key="8">
    <source>
        <dbReference type="EMBL" id="KAK1411906.1"/>
    </source>
</evidence>
<name>A0AAD8JYP7_TARER</name>
<organism evidence="8 9">
    <name type="scientific">Tagetes erecta</name>
    <name type="common">African marigold</name>
    <dbReference type="NCBI Taxonomy" id="13708"/>
    <lineage>
        <taxon>Eukaryota</taxon>
        <taxon>Viridiplantae</taxon>
        <taxon>Streptophyta</taxon>
        <taxon>Embryophyta</taxon>
        <taxon>Tracheophyta</taxon>
        <taxon>Spermatophyta</taxon>
        <taxon>Magnoliopsida</taxon>
        <taxon>eudicotyledons</taxon>
        <taxon>Gunneridae</taxon>
        <taxon>Pentapetalae</taxon>
        <taxon>asterids</taxon>
        <taxon>campanulids</taxon>
        <taxon>Asterales</taxon>
        <taxon>Asteraceae</taxon>
        <taxon>Asteroideae</taxon>
        <taxon>Heliantheae alliance</taxon>
        <taxon>Tageteae</taxon>
        <taxon>Tagetes</taxon>
    </lineage>
</organism>
<dbReference type="InterPro" id="IPR009057">
    <property type="entry name" value="Homeodomain-like_sf"/>
</dbReference>
<evidence type="ECO:0000259" key="7">
    <source>
        <dbReference type="PROSITE" id="PS51294"/>
    </source>
</evidence>
<evidence type="ECO:0000256" key="2">
    <source>
        <dbReference type="ARBA" id="ARBA00006783"/>
    </source>
</evidence>
<protein>
    <recommendedName>
        <fullName evidence="7">HTH myb-type domain-containing protein</fullName>
    </recommendedName>
</protein>
<dbReference type="PANTHER" id="PTHR31499">
    <property type="entry name" value="MYB FAMILY TRANSCRIPTION FACTOR PHL11"/>
    <property type="match status" value="1"/>
</dbReference>
<dbReference type="InterPro" id="IPR001005">
    <property type="entry name" value="SANT/Myb"/>
</dbReference>
<gene>
    <name evidence="8" type="ORF">QVD17_32753</name>
</gene>
<evidence type="ECO:0000313" key="9">
    <source>
        <dbReference type="Proteomes" id="UP001229421"/>
    </source>
</evidence>
<proteinExistence type="inferred from homology"/>
<dbReference type="GO" id="GO:0003700">
    <property type="term" value="F:DNA-binding transcription factor activity"/>
    <property type="evidence" value="ECO:0007669"/>
    <property type="project" value="InterPro"/>
</dbReference>
<keyword evidence="3" id="KW-0805">Transcription regulation</keyword>
<keyword evidence="9" id="KW-1185">Reference proteome</keyword>
<dbReference type="EMBL" id="JAUHHV010000009">
    <property type="protein sequence ID" value="KAK1411906.1"/>
    <property type="molecule type" value="Genomic_DNA"/>
</dbReference>
<evidence type="ECO:0000256" key="6">
    <source>
        <dbReference type="ARBA" id="ARBA00023242"/>
    </source>
</evidence>
<evidence type="ECO:0000256" key="4">
    <source>
        <dbReference type="ARBA" id="ARBA00023054"/>
    </source>
</evidence>
<keyword evidence="5" id="KW-0804">Transcription</keyword>
<evidence type="ECO:0000256" key="5">
    <source>
        <dbReference type="ARBA" id="ARBA00023163"/>
    </source>
</evidence>
<dbReference type="AlphaFoldDB" id="A0AAD8JYP7"/>
<dbReference type="PROSITE" id="PS51294">
    <property type="entry name" value="HTH_MYB"/>
    <property type="match status" value="1"/>
</dbReference>
<dbReference type="Pfam" id="PF00249">
    <property type="entry name" value="Myb_DNA-binding"/>
    <property type="match status" value="1"/>
</dbReference>
<dbReference type="GO" id="GO:0003677">
    <property type="term" value="F:DNA binding"/>
    <property type="evidence" value="ECO:0007669"/>
    <property type="project" value="InterPro"/>
</dbReference>
<dbReference type="FunFam" id="1.10.10.60:FF:000002">
    <property type="entry name" value="Myb family transcription factor"/>
    <property type="match status" value="1"/>
</dbReference>
<sequence length="359" mass="39802">MQMYHHHQGKNIHSSPRMSITPERHLFLQGGVNGGDSGLVLSTDAKPRLKWTPDLHERFIEAVNQLGGADKATPKSVLKLMGIQGLTLYHLKSHLQKYRLSKNLYRQTSSVGTNKVDTVAPAGDAIGEINETHMSNSSVCPQTNKNLQISEAIQMQIEVQRRLHEQLEVQRHLQLRIEAQGKYLQSVLEKAQETLGRQNLGTVGLEAAKHQLSELVSKVSTQCLNSAFSGVKDGSMHTTNQPTDCSIESCLTYGEGQQTEQEMIGLTLLKSKKVDNEPELSASDLSMSVGGYTEGRFVGRGENVILMDQMHQTNIKNTDSVKEEKLQFSYFGHKLDLNAHDGNDAASSTKHFDLNGLSW</sequence>
<dbReference type="InterPro" id="IPR006447">
    <property type="entry name" value="Myb_dom_plants"/>
</dbReference>
<feature type="domain" description="HTH myb-type" evidence="7">
    <location>
        <begin position="43"/>
        <end position="103"/>
    </location>
</feature>
<comment type="caution">
    <text evidence="8">The sequence shown here is derived from an EMBL/GenBank/DDBJ whole genome shotgun (WGS) entry which is preliminary data.</text>
</comment>
<dbReference type="NCBIfam" id="TIGR01557">
    <property type="entry name" value="myb_SHAQKYF"/>
    <property type="match status" value="1"/>
</dbReference>
<dbReference type="InterPro" id="IPR017930">
    <property type="entry name" value="Myb_dom"/>
</dbReference>
<evidence type="ECO:0000256" key="1">
    <source>
        <dbReference type="ARBA" id="ARBA00004123"/>
    </source>
</evidence>
<keyword evidence="4" id="KW-0175">Coiled coil</keyword>
<comment type="subcellular location">
    <subcellularLocation>
        <location evidence="1">Nucleus</location>
    </subcellularLocation>
</comment>
<comment type="similarity">
    <text evidence="2">Belongs to the MYB-CC family.</text>
</comment>
<dbReference type="InterPro" id="IPR046955">
    <property type="entry name" value="PHR1-like"/>
</dbReference>
<evidence type="ECO:0000256" key="3">
    <source>
        <dbReference type="ARBA" id="ARBA00023015"/>
    </source>
</evidence>
<dbReference type="Proteomes" id="UP001229421">
    <property type="component" value="Unassembled WGS sequence"/>
</dbReference>
<dbReference type="Gene3D" id="1.10.10.60">
    <property type="entry name" value="Homeodomain-like"/>
    <property type="match status" value="1"/>
</dbReference>
<dbReference type="InterPro" id="IPR025756">
    <property type="entry name" value="Myb_CC_LHEQLE"/>
</dbReference>
<dbReference type="GO" id="GO:0005634">
    <property type="term" value="C:nucleus"/>
    <property type="evidence" value="ECO:0007669"/>
    <property type="project" value="UniProtKB-SubCell"/>
</dbReference>
<dbReference type="Pfam" id="PF14379">
    <property type="entry name" value="Myb_CC_LHEQLE"/>
    <property type="match status" value="1"/>
</dbReference>
<reference evidence="8" key="1">
    <citation type="journal article" date="2023" name="bioRxiv">
        <title>Improved chromosome-level genome assembly for marigold (Tagetes erecta).</title>
        <authorList>
            <person name="Jiang F."/>
            <person name="Yuan L."/>
            <person name="Wang S."/>
            <person name="Wang H."/>
            <person name="Xu D."/>
            <person name="Wang A."/>
            <person name="Fan W."/>
        </authorList>
    </citation>
    <scope>NUCLEOTIDE SEQUENCE</scope>
    <source>
        <strain evidence="8">WSJ</strain>
        <tissue evidence="8">Leaf</tissue>
    </source>
</reference>
<accession>A0AAD8JYP7</accession>